<evidence type="ECO:0000313" key="2">
    <source>
        <dbReference type="EMBL" id="RXK36316.1"/>
    </source>
</evidence>
<feature type="region of interest" description="Disordered" evidence="1">
    <location>
        <begin position="89"/>
        <end position="158"/>
    </location>
</feature>
<reference evidence="2 3" key="1">
    <citation type="submission" date="2016-06" db="EMBL/GenBank/DDBJ databases">
        <title>Evolution of pathogenesis and genome organization in the Tremellales.</title>
        <authorList>
            <person name="Cuomo C."/>
            <person name="Litvintseva A."/>
            <person name="Heitman J."/>
            <person name="Chen Y."/>
            <person name="Sun S."/>
            <person name="Springer D."/>
            <person name="Dromer F."/>
            <person name="Young S."/>
            <person name="Zeng Q."/>
            <person name="Chapman S."/>
            <person name="Gujja S."/>
            <person name="Saif S."/>
            <person name="Birren B."/>
        </authorList>
    </citation>
    <scope>NUCLEOTIDE SEQUENCE [LARGE SCALE GENOMIC DNA]</scope>
    <source>
        <strain evidence="2 3">ATCC 28783</strain>
    </source>
</reference>
<dbReference type="OrthoDB" id="5397701at2759"/>
<comment type="caution">
    <text evidence="2">The sequence shown here is derived from an EMBL/GenBank/DDBJ whole genome shotgun (WGS) entry which is preliminary data.</text>
</comment>
<dbReference type="VEuPathDB" id="FungiDB:TREMEDRAFT_18910"/>
<dbReference type="InParanoid" id="A0A4Q1BDY1"/>
<protein>
    <submittedName>
        <fullName evidence="2">Uncharacterized protein</fullName>
    </submittedName>
</protein>
<evidence type="ECO:0000313" key="3">
    <source>
        <dbReference type="Proteomes" id="UP000289152"/>
    </source>
</evidence>
<keyword evidence="3" id="KW-1185">Reference proteome</keyword>
<feature type="compositionally biased region" description="Basic and acidic residues" evidence="1">
    <location>
        <begin position="125"/>
        <end position="156"/>
    </location>
</feature>
<gene>
    <name evidence="2" type="ORF">M231_06452</name>
</gene>
<feature type="compositionally biased region" description="Polar residues" evidence="1">
    <location>
        <begin position="89"/>
        <end position="121"/>
    </location>
</feature>
<dbReference type="EMBL" id="SDIL01000102">
    <property type="protein sequence ID" value="RXK36316.1"/>
    <property type="molecule type" value="Genomic_DNA"/>
</dbReference>
<dbReference type="AlphaFoldDB" id="A0A4Q1BDY1"/>
<accession>A0A4Q1BDY1</accession>
<dbReference type="PANTHER" id="PTHR37331">
    <property type="entry name" value="YALI0F11671P"/>
    <property type="match status" value="1"/>
</dbReference>
<proteinExistence type="predicted"/>
<organism evidence="2 3">
    <name type="scientific">Tremella mesenterica</name>
    <name type="common">Jelly fungus</name>
    <dbReference type="NCBI Taxonomy" id="5217"/>
    <lineage>
        <taxon>Eukaryota</taxon>
        <taxon>Fungi</taxon>
        <taxon>Dikarya</taxon>
        <taxon>Basidiomycota</taxon>
        <taxon>Agaricomycotina</taxon>
        <taxon>Tremellomycetes</taxon>
        <taxon>Tremellales</taxon>
        <taxon>Tremellaceae</taxon>
        <taxon>Tremella</taxon>
    </lineage>
</organism>
<evidence type="ECO:0000256" key="1">
    <source>
        <dbReference type="SAM" id="MobiDB-lite"/>
    </source>
</evidence>
<dbReference type="PANTHER" id="PTHR37331:SF1">
    <property type="entry name" value="YALI0F11671P"/>
    <property type="match status" value="1"/>
</dbReference>
<name>A0A4Q1BDY1_TREME</name>
<sequence>MRRSSLTKSIHPIKHNLYIPTRFIQVRPTSQPSNPGSSLLSLSEPRVSPKEIRRSYFPPSPSFSVSPSTYSSLRSYTIQSRFKSISTSSRFGRSTSIPSRSRNSTSTSAYSRSLTTTSSYPLTRHFSDHTEFNQSRDERKTEINDKEEIEGNKDPNHPYLHYHPLPFSNPTKIALTFLPFPPRNEKSILGWIPVLNDTNLGDFRENPDFLKILHSSIRSALKESKAPGVEYEASIRPGDGYIHIIDQRATPPAGRIGDIEDIIATIFVQDGKIVPSTYTPMPTYRLITSNGPLILPPGLAEYFIEVLRSIEDQSS</sequence>
<dbReference type="Proteomes" id="UP000289152">
    <property type="component" value="Unassembled WGS sequence"/>
</dbReference>
<dbReference type="STRING" id="5217.A0A4Q1BDY1"/>